<accession>A0A160VAR4</accession>
<evidence type="ECO:0000256" key="1">
    <source>
        <dbReference type="ARBA" id="ARBA00022485"/>
    </source>
</evidence>
<dbReference type="NCBIfam" id="TIGR00276">
    <property type="entry name" value="tRNA epoxyqueuosine(34) reductase QueG"/>
    <property type="match status" value="1"/>
</dbReference>
<dbReference type="Gene3D" id="3.30.70.20">
    <property type="match status" value="1"/>
</dbReference>
<name>A0A160VAR4_9ZZZZ</name>
<evidence type="ECO:0000259" key="6">
    <source>
        <dbReference type="PROSITE" id="PS51379"/>
    </source>
</evidence>
<dbReference type="InterPro" id="IPR016024">
    <property type="entry name" value="ARM-type_fold"/>
</dbReference>
<dbReference type="PROSITE" id="PS00198">
    <property type="entry name" value="4FE4S_FER_1"/>
    <property type="match status" value="1"/>
</dbReference>
<dbReference type="GO" id="GO:0052693">
    <property type="term" value="F:epoxyqueuosine reductase activity"/>
    <property type="evidence" value="ECO:0007669"/>
    <property type="project" value="TreeGrafter"/>
</dbReference>
<keyword evidence="1" id="KW-0411">Iron-sulfur</keyword>
<dbReference type="EMBL" id="FAXA01000372">
    <property type="protein sequence ID" value="CUV03199.1"/>
    <property type="molecule type" value="Genomic_DNA"/>
</dbReference>
<keyword evidence="2" id="KW-0963">Cytoplasm</keyword>
<dbReference type="InterPro" id="IPR017896">
    <property type="entry name" value="4Fe4S_Fe-S-bd"/>
</dbReference>
<dbReference type="SMART" id="SM00567">
    <property type="entry name" value="EZ_HEAT"/>
    <property type="match status" value="2"/>
</dbReference>
<dbReference type="InterPro" id="IPR013542">
    <property type="entry name" value="QueG_DUF1730"/>
</dbReference>
<dbReference type="Gene3D" id="1.25.10.10">
    <property type="entry name" value="Leucine-rich Repeat Variant"/>
    <property type="match status" value="1"/>
</dbReference>
<evidence type="ECO:0000256" key="2">
    <source>
        <dbReference type="ARBA" id="ARBA00022490"/>
    </source>
</evidence>
<keyword evidence="1" id="KW-0408">Iron</keyword>
<evidence type="ECO:0000313" key="7">
    <source>
        <dbReference type="EMBL" id="CUV03199.1"/>
    </source>
</evidence>
<feature type="domain" description="4Fe-4S ferredoxin-type" evidence="6">
    <location>
        <begin position="175"/>
        <end position="207"/>
    </location>
</feature>
<keyword evidence="5" id="KW-0560">Oxidoreductase</keyword>
<gene>
    <name evidence="7" type="ORF">MGWOODY_Clf469</name>
</gene>
<organism evidence="7">
    <name type="scientific">hydrothermal vent metagenome</name>
    <dbReference type="NCBI Taxonomy" id="652676"/>
    <lineage>
        <taxon>unclassified sequences</taxon>
        <taxon>metagenomes</taxon>
        <taxon>ecological metagenomes</taxon>
    </lineage>
</organism>
<dbReference type="AlphaFoldDB" id="A0A160VAR4"/>
<proteinExistence type="predicted"/>
<keyword evidence="3" id="KW-0819">tRNA processing</keyword>
<evidence type="ECO:0000256" key="5">
    <source>
        <dbReference type="ARBA" id="ARBA00023002"/>
    </source>
</evidence>
<dbReference type="Pfam" id="PF13484">
    <property type="entry name" value="Fer4_16"/>
    <property type="match status" value="1"/>
</dbReference>
<dbReference type="SUPFAM" id="SSF46548">
    <property type="entry name" value="alpha-helical ferredoxin"/>
    <property type="match status" value="1"/>
</dbReference>
<dbReference type="SUPFAM" id="SSF48371">
    <property type="entry name" value="ARM repeat"/>
    <property type="match status" value="1"/>
</dbReference>
<keyword evidence="4" id="KW-0671">Queuosine biosynthesis</keyword>
<dbReference type="Pfam" id="PF13646">
    <property type="entry name" value="HEAT_2"/>
    <property type="match status" value="1"/>
</dbReference>
<dbReference type="GO" id="GO:0008616">
    <property type="term" value="P:tRNA queuosine(34) biosynthetic process"/>
    <property type="evidence" value="ECO:0007669"/>
    <property type="project" value="UniProtKB-KW"/>
</dbReference>
<reference evidence="7" key="1">
    <citation type="submission" date="2015-10" db="EMBL/GenBank/DDBJ databases">
        <authorList>
            <person name="Gilbert D.G."/>
        </authorList>
    </citation>
    <scope>NUCLEOTIDE SEQUENCE</scope>
</reference>
<dbReference type="InterPro" id="IPR011989">
    <property type="entry name" value="ARM-like"/>
</dbReference>
<dbReference type="GO" id="GO:0051539">
    <property type="term" value="F:4 iron, 4 sulfur cluster binding"/>
    <property type="evidence" value="ECO:0007669"/>
    <property type="project" value="UniProtKB-KW"/>
</dbReference>
<dbReference type="PROSITE" id="PS51379">
    <property type="entry name" value="4FE4S_FER_2"/>
    <property type="match status" value="1"/>
</dbReference>
<dbReference type="PANTHER" id="PTHR30002">
    <property type="entry name" value="EPOXYQUEUOSINE REDUCTASE"/>
    <property type="match status" value="1"/>
</dbReference>
<dbReference type="InterPro" id="IPR017900">
    <property type="entry name" value="4Fe4S_Fe_S_CS"/>
</dbReference>
<keyword evidence="1" id="KW-0004">4Fe-4S</keyword>
<evidence type="ECO:0000256" key="4">
    <source>
        <dbReference type="ARBA" id="ARBA00022785"/>
    </source>
</evidence>
<sequence>MQNFKTYITQYAIQCGFDLVRITGAEEFAQDRNVALARIKSGQMNGLPWYTESRVRRGADPQELLPGARSIICLGQSYLGLAGEEQDSPGSGKVARYARVKDYHRAMKGRMKAFVRGLEERLEAPVAARWYVDDGPMLDRAAAARSGLGWFGKSTNILTPSHGSWVLLGQVITDLELEPDEPLKKTCGACVRCIDDCPTGAIVAPYVVDNTRCISYQTIENRGVIPLEMRPSIGDWVFGCDICQDVCPVNRKASEAHQPIQTAEAVGPSGELDLAELLALSDKEFRSRFQGTSIMRAKRVGLQKNACIALGNNRDEAGVPALVSTLMTAEALVRGHAAWALGQIATAEAITSLEQAMARETDKYVQDEIDGALKESRLKPAGRPVS</sequence>
<dbReference type="InterPro" id="IPR004453">
    <property type="entry name" value="QueG"/>
</dbReference>
<dbReference type="InterPro" id="IPR004155">
    <property type="entry name" value="PBS_lyase_HEAT"/>
</dbReference>
<dbReference type="Pfam" id="PF08331">
    <property type="entry name" value="QueG_DUF1730"/>
    <property type="match status" value="1"/>
</dbReference>
<dbReference type="PANTHER" id="PTHR30002:SF4">
    <property type="entry name" value="EPOXYQUEUOSINE REDUCTASE"/>
    <property type="match status" value="1"/>
</dbReference>
<evidence type="ECO:0000256" key="3">
    <source>
        <dbReference type="ARBA" id="ARBA00022694"/>
    </source>
</evidence>
<protein>
    <submittedName>
        <fullName evidence="7">Epoxyqueuosine (OQ) reductase QueG</fullName>
    </submittedName>
</protein>
<keyword evidence="1" id="KW-0479">Metal-binding</keyword>